<organism evidence="2 3">
    <name type="scientific">Mycobacterium haemophilum</name>
    <dbReference type="NCBI Taxonomy" id="29311"/>
    <lineage>
        <taxon>Bacteria</taxon>
        <taxon>Bacillati</taxon>
        <taxon>Actinomycetota</taxon>
        <taxon>Actinomycetes</taxon>
        <taxon>Mycobacteriales</taxon>
        <taxon>Mycobacteriaceae</taxon>
        <taxon>Mycobacterium</taxon>
    </lineage>
</organism>
<dbReference type="AlphaFoldDB" id="A0A0I9UN74"/>
<sequence>MSFLTTAPPVLTEAAAYVRKICDEAATVDAGAAPTITAVVAPAPDPDSQQAAAHLVRYAQEFRETIAEAAVILAEFASALDAAAAQYATAEANNAKTMS</sequence>
<dbReference type="InterPro" id="IPR038332">
    <property type="entry name" value="PPE_sf"/>
</dbReference>
<dbReference type="PATRIC" id="fig|29311.18.peg.4440"/>
<evidence type="ECO:0000313" key="3">
    <source>
        <dbReference type="Proteomes" id="UP000036334"/>
    </source>
</evidence>
<dbReference type="InterPro" id="IPR000084">
    <property type="entry name" value="PE-PGRS_N"/>
</dbReference>
<dbReference type="Pfam" id="PF00934">
    <property type="entry name" value="PE"/>
    <property type="match status" value="1"/>
</dbReference>
<name>A0A0I9UN74_9MYCO</name>
<dbReference type="Gene3D" id="1.10.287.850">
    <property type="entry name" value="HP0062-like domain"/>
    <property type="match status" value="1"/>
</dbReference>
<feature type="domain" description="PE" evidence="1">
    <location>
        <begin position="4"/>
        <end position="94"/>
    </location>
</feature>
<proteinExistence type="predicted"/>
<evidence type="ECO:0000313" key="2">
    <source>
        <dbReference type="EMBL" id="KLO37765.1"/>
    </source>
</evidence>
<keyword evidence="3" id="KW-1185">Reference proteome</keyword>
<accession>A0A0I9UN74</accession>
<protein>
    <recommendedName>
        <fullName evidence="1">PE domain-containing protein</fullName>
    </recommendedName>
</protein>
<reference evidence="2 3" key="1">
    <citation type="submission" date="2015-05" db="EMBL/GenBank/DDBJ databases">
        <title>Genome sequence of Mycobacterium haemophilum.</title>
        <authorList>
            <person name="Greninger A.L."/>
            <person name="Cunningham G."/>
            <person name="Miller S."/>
        </authorList>
    </citation>
    <scope>NUCLEOTIDE SEQUENCE [LARGE SCALE GENOMIC DNA]</scope>
    <source>
        <strain evidence="3">UC1</strain>
    </source>
</reference>
<dbReference type="SUPFAM" id="SSF140459">
    <property type="entry name" value="PE/PPE dimer-like"/>
    <property type="match status" value="1"/>
</dbReference>
<dbReference type="RefSeq" id="WP_047314971.1">
    <property type="nucleotide sequence ID" value="NZ_LDPQ01000009.1"/>
</dbReference>
<gene>
    <name evidence="2" type="ORF">ABH38_07370</name>
</gene>
<dbReference type="Proteomes" id="UP000036334">
    <property type="component" value="Unassembled WGS sequence"/>
</dbReference>
<dbReference type="STRING" id="1202450.B586_07485"/>
<dbReference type="EMBL" id="LDPR01000004">
    <property type="protein sequence ID" value="KLO37765.1"/>
    <property type="molecule type" value="Genomic_DNA"/>
</dbReference>
<comment type="caution">
    <text evidence="2">The sequence shown here is derived from an EMBL/GenBank/DDBJ whole genome shotgun (WGS) entry which is preliminary data.</text>
</comment>
<evidence type="ECO:0000259" key="1">
    <source>
        <dbReference type="Pfam" id="PF00934"/>
    </source>
</evidence>